<dbReference type="InterPro" id="IPR045889">
    <property type="entry name" value="MES/HNL"/>
</dbReference>
<name>A0A1H7WTD1_OLID1</name>
<evidence type="ECO:0000313" key="3">
    <source>
        <dbReference type="Proteomes" id="UP000199421"/>
    </source>
</evidence>
<dbReference type="PANTHER" id="PTHR10992">
    <property type="entry name" value="METHYLESTERASE FAMILY MEMBER"/>
    <property type="match status" value="1"/>
</dbReference>
<proteinExistence type="predicted"/>
<evidence type="ECO:0000313" key="2">
    <source>
        <dbReference type="EMBL" id="SEM24624.1"/>
    </source>
</evidence>
<dbReference type="SUPFAM" id="SSF53474">
    <property type="entry name" value="alpha/beta-Hydrolases"/>
    <property type="match status" value="1"/>
</dbReference>
<dbReference type="STRING" id="407022.SAMN05661044_04661"/>
<organism evidence="2 3">
    <name type="scientific">Olivibacter domesticus</name>
    <name type="common">Pseudosphingobacterium domesticum</name>
    <dbReference type="NCBI Taxonomy" id="407022"/>
    <lineage>
        <taxon>Bacteria</taxon>
        <taxon>Pseudomonadati</taxon>
        <taxon>Bacteroidota</taxon>
        <taxon>Sphingobacteriia</taxon>
        <taxon>Sphingobacteriales</taxon>
        <taxon>Sphingobacteriaceae</taxon>
        <taxon>Olivibacter</taxon>
    </lineage>
</organism>
<evidence type="ECO:0000259" key="1">
    <source>
        <dbReference type="Pfam" id="PF12697"/>
    </source>
</evidence>
<feature type="domain" description="AB hydrolase-1" evidence="1">
    <location>
        <begin position="36"/>
        <end position="267"/>
    </location>
</feature>
<dbReference type="Proteomes" id="UP000199421">
    <property type="component" value="Unassembled WGS sequence"/>
</dbReference>
<sequence length="275" mass="30422">MKFIKNISFLFALVVALNSCSKDNDDSVKEEKHSTFVLVHGAWQASFVWDKVKADLESQGNKVVKVELLGHGDDQTPVSEITFDGYVKQVTDVINGLNTPVVLVGHSLGGAIVTQAATKVPQKIDKLVYVAGFIPQSGSSVFEYSAMDSETLIPSVLEFSTDQRTVTIANPKVNMRDVFCQYGSDEDIDLLVEKLRPEPVAAAGTPLNYSSDIYSTIANKYYIYTTEDKAISYPFQQQMVNEAHITKTYKIESGHSPFLSKPTELVQLLNQITQQ</sequence>
<keyword evidence="3" id="KW-1185">Reference proteome</keyword>
<dbReference type="GO" id="GO:0080030">
    <property type="term" value="F:methyl indole-3-acetate esterase activity"/>
    <property type="evidence" value="ECO:0007669"/>
    <property type="project" value="TreeGrafter"/>
</dbReference>
<gene>
    <name evidence="2" type="ORF">SAMN05661044_04661</name>
</gene>
<dbReference type="AlphaFoldDB" id="A0A1H7WTD1"/>
<dbReference type="RefSeq" id="WP_093329623.1">
    <property type="nucleotide sequence ID" value="NZ_FOAF01000009.1"/>
</dbReference>
<dbReference type="PANTHER" id="PTHR10992:SF1086">
    <property type="entry name" value="AB HYDROLASE-1 DOMAIN-CONTAINING PROTEIN"/>
    <property type="match status" value="1"/>
</dbReference>
<dbReference type="InterPro" id="IPR029058">
    <property type="entry name" value="AB_hydrolase_fold"/>
</dbReference>
<dbReference type="InterPro" id="IPR000073">
    <property type="entry name" value="AB_hydrolase_1"/>
</dbReference>
<dbReference type="Pfam" id="PF12697">
    <property type="entry name" value="Abhydrolase_6"/>
    <property type="match status" value="1"/>
</dbReference>
<dbReference type="OrthoDB" id="9112061at2"/>
<accession>A0A1H7WTD1</accession>
<dbReference type="Gene3D" id="3.40.50.1820">
    <property type="entry name" value="alpha/beta hydrolase"/>
    <property type="match status" value="1"/>
</dbReference>
<dbReference type="GO" id="GO:0080032">
    <property type="term" value="F:methyl jasmonate esterase activity"/>
    <property type="evidence" value="ECO:0007669"/>
    <property type="project" value="TreeGrafter"/>
</dbReference>
<protein>
    <submittedName>
        <fullName evidence="2">Pimeloyl-ACP methyl ester carboxylesterase</fullName>
    </submittedName>
</protein>
<reference evidence="3" key="1">
    <citation type="submission" date="2016-10" db="EMBL/GenBank/DDBJ databases">
        <authorList>
            <person name="Varghese N."/>
            <person name="Submissions S."/>
        </authorList>
    </citation>
    <scope>NUCLEOTIDE SEQUENCE [LARGE SCALE GENOMIC DNA]</scope>
    <source>
        <strain evidence="3">DSM 18733</strain>
    </source>
</reference>
<dbReference type="PRINTS" id="PR00111">
    <property type="entry name" value="ABHYDROLASE"/>
</dbReference>
<dbReference type="EMBL" id="FOAF01000009">
    <property type="protein sequence ID" value="SEM24624.1"/>
    <property type="molecule type" value="Genomic_DNA"/>
</dbReference>